<accession>A1AYS5</accession>
<name>A1AYS5_PARDP</name>
<evidence type="ECO:0000313" key="2">
    <source>
        <dbReference type="Proteomes" id="UP000000361"/>
    </source>
</evidence>
<proteinExistence type="predicted"/>
<dbReference type="EMBL" id="CP000489">
    <property type="protein sequence ID" value="ABL68419.1"/>
    <property type="molecule type" value="Genomic_DNA"/>
</dbReference>
<dbReference type="AlphaFoldDB" id="A1AYS5"/>
<reference evidence="2" key="1">
    <citation type="submission" date="2006-12" db="EMBL/GenBank/DDBJ databases">
        <title>Complete sequence of chromosome 1 of Paracoccus denitrificans PD1222.</title>
        <authorList>
            <person name="Copeland A."/>
            <person name="Lucas S."/>
            <person name="Lapidus A."/>
            <person name="Barry K."/>
            <person name="Detter J.C."/>
            <person name="Glavina del Rio T."/>
            <person name="Hammon N."/>
            <person name="Israni S."/>
            <person name="Dalin E."/>
            <person name="Tice H."/>
            <person name="Pitluck S."/>
            <person name="Munk A.C."/>
            <person name="Brettin T."/>
            <person name="Bruce D."/>
            <person name="Han C."/>
            <person name="Tapia R."/>
            <person name="Gilna P."/>
            <person name="Schmutz J."/>
            <person name="Larimer F."/>
            <person name="Land M."/>
            <person name="Hauser L."/>
            <person name="Kyrpides N."/>
            <person name="Lykidis A."/>
            <person name="Spiro S."/>
            <person name="Richardson D.J."/>
            <person name="Moir J.W.B."/>
            <person name="Ferguson S.J."/>
            <person name="van Spanning R.J.M."/>
            <person name="Richardson P."/>
        </authorList>
    </citation>
    <scope>NUCLEOTIDE SEQUENCE [LARGE SCALE GENOMIC DNA]</scope>
    <source>
        <strain evidence="2">Pd 1222</strain>
    </source>
</reference>
<evidence type="ECO:0008006" key="3">
    <source>
        <dbReference type="Google" id="ProtNLM"/>
    </source>
</evidence>
<protein>
    <recommendedName>
        <fullName evidence="3">DUF1127 domain-containing protein</fullName>
    </recommendedName>
</protein>
<organism evidence="1 2">
    <name type="scientific">Paracoccus denitrificans (strain Pd 1222)</name>
    <dbReference type="NCBI Taxonomy" id="318586"/>
    <lineage>
        <taxon>Bacteria</taxon>
        <taxon>Pseudomonadati</taxon>
        <taxon>Pseudomonadota</taxon>
        <taxon>Alphaproteobacteria</taxon>
        <taxon>Rhodobacterales</taxon>
        <taxon>Paracoccaceae</taxon>
        <taxon>Paracoccus</taxon>
    </lineage>
</organism>
<dbReference type="EnsemblBacteria" id="ABL68419">
    <property type="protein sequence ID" value="ABL68419"/>
    <property type="gene ID" value="Pden_0305"/>
</dbReference>
<sequence>MITERRAKMSDNSVCERQRPFLPGLARLLFGVLRRDKPSLSPCADRMAALDHPATRKALADLPSHLLRDIGVADMRSEAGTAPLQEGDALRRHLW</sequence>
<keyword evidence="2" id="KW-1185">Reference proteome</keyword>
<dbReference type="Proteomes" id="UP000000361">
    <property type="component" value="Chromosome 1"/>
</dbReference>
<evidence type="ECO:0000313" key="1">
    <source>
        <dbReference type="EMBL" id="ABL68419.1"/>
    </source>
</evidence>
<dbReference type="KEGG" id="pde:Pden_0305"/>
<dbReference type="eggNOG" id="ENOG50313NW">
    <property type="taxonomic scope" value="Bacteria"/>
</dbReference>
<gene>
    <name evidence="1" type="ordered locus">Pden_0305</name>
</gene>
<dbReference type="HOGENOM" id="CLU_2370267_0_0_5"/>